<reference evidence="2 3" key="1">
    <citation type="submission" date="2019-06" db="EMBL/GenBank/DDBJ databases">
        <title>Amycolatopsis alkalitolerans sp. nov., isolated from Gastrodia elata Blume.</title>
        <authorList>
            <person name="Narsing Rao M.P."/>
            <person name="Li W.J."/>
        </authorList>
    </citation>
    <scope>NUCLEOTIDE SEQUENCE [LARGE SCALE GENOMIC DNA]</scope>
    <source>
        <strain evidence="2 3">SYSUP0005</strain>
    </source>
</reference>
<dbReference type="RefSeq" id="WP_139100146.1">
    <property type="nucleotide sequence ID" value="NZ_VDFW01000039.1"/>
</dbReference>
<proteinExistence type="predicted"/>
<organism evidence="2 3">
    <name type="scientific">Amycolatopsis alkalitolerans</name>
    <dbReference type="NCBI Taxonomy" id="2547244"/>
    <lineage>
        <taxon>Bacteria</taxon>
        <taxon>Bacillati</taxon>
        <taxon>Actinomycetota</taxon>
        <taxon>Actinomycetes</taxon>
        <taxon>Pseudonocardiales</taxon>
        <taxon>Pseudonocardiaceae</taxon>
        <taxon>Amycolatopsis</taxon>
    </lineage>
</organism>
<comment type="caution">
    <text evidence="2">The sequence shown here is derived from an EMBL/GenBank/DDBJ whole genome shotgun (WGS) entry which is preliminary data.</text>
</comment>
<accession>A0A5C4LRW6</accession>
<name>A0A5C4LRW6_9PSEU</name>
<dbReference type="EMBL" id="VDFW01000039">
    <property type="protein sequence ID" value="TNC20896.1"/>
    <property type="molecule type" value="Genomic_DNA"/>
</dbReference>
<dbReference type="Proteomes" id="UP000305546">
    <property type="component" value="Unassembled WGS sequence"/>
</dbReference>
<protein>
    <submittedName>
        <fullName evidence="2">Uncharacterized protein</fullName>
    </submittedName>
</protein>
<dbReference type="AlphaFoldDB" id="A0A5C4LRW6"/>
<keyword evidence="3" id="KW-1185">Reference proteome</keyword>
<dbReference type="OrthoDB" id="9814088at2"/>
<feature type="region of interest" description="Disordered" evidence="1">
    <location>
        <begin position="129"/>
        <end position="163"/>
    </location>
</feature>
<evidence type="ECO:0000313" key="3">
    <source>
        <dbReference type="Proteomes" id="UP000305546"/>
    </source>
</evidence>
<sequence length="389" mass="41904">MSNDERNVDEVREALDGVEVVTIDPAELMPAEEALRNYDTADDAVARFRSQVAGGVSEDAAMLAVVEAHDPGAWVLAEHAVHLYREAIRAGMEPDEARHAAVVQAADEATPRITAEQAEQVRTAFAADVVSEPDINNADRRRNHSEDERAADDDAGHRAQAETVDCSPAVVTESAGQEALYVGPTRGDRTIDTAPRGPSGFDLGDVVRNRRTGAVFTVAGDVSDWELYYYEPTGTAAPPGVPEREPEPGSWIARNLPDRREYAVPEDYEPDVLTAEDDQAEQLAYDRAEDGTEPYVGTADAAGPGSRSTSHDQAPSAEDTDAVLDRIDEVLAEPDEAPLARAVAEADQALHQAAITREDQDRAERCARWAGNDAVHTAVSDTSEGRGWA</sequence>
<evidence type="ECO:0000313" key="2">
    <source>
        <dbReference type="EMBL" id="TNC20896.1"/>
    </source>
</evidence>
<feature type="compositionally biased region" description="Basic and acidic residues" evidence="1">
    <location>
        <begin position="137"/>
        <end position="160"/>
    </location>
</feature>
<evidence type="ECO:0000256" key="1">
    <source>
        <dbReference type="SAM" id="MobiDB-lite"/>
    </source>
</evidence>
<gene>
    <name evidence="2" type="ORF">FG385_29885</name>
</gene>
<feature type="region of interest" description="Disordered" evidence="1">
    <location>
        <begin position="288"/>
        <end position="319"/>
    </location>
</feature>